<evidence type="ECO:0000256" key="5">
    <source>
        <dbReference type="ARBA" id="ARBA00023163"/>
    </source>
</evidence>
<evidence type="ECO:0000313" key="8">
    <source>
        <dbReference type="EMBL" id="VDR28327.1"/>
    </source>
</evidence>
<evidence type="ECO:0000256" key="1">
    <source>
        <dbReference type="ARBA" id="ARBA00022491"/>
    </source>
</evidence>
<feature type="region of interest" description="Disordered" evidence="7">
    <location>
        <begin position="1"/>
        <end position="38"/>
    </location>
</feature>
<protein>
    <recommendedName>
        <fullName evidence="6">Protein CopB</fullName>
    </recommendedName>
</protein>
<dbReference type="RefSeq" id="WP_064361014.1">
    <property type="nucleotide sequence ID" value="NZ_JAUBKY010000226.1"/>
</dbReference>
<keyword evidence="2" id="KW-0615">Plasmid copy control</keyword>
<feature type="compositionally biased region" description="Basic residues" evidence="7">
    <location>
        <begin position="13"/>
        <end position="22"/>
    </location>
</feature>
<organism evidence="8 9">
    <name type="scientific">Raoultella terrigena</name>
    <name type="common">Klebsiella terrigena</name>
    <dbReference type="NCBI Taxonomy" id="577"/>
    <lineage>
        <taxon>Bacteria</taxon>
        <taxon>Pseudomonadati</taxon>
        <taxon>Pseudomonadota</taxon>
        <taxon>Gammaproteobacteria</taxon>
        <taxon>Enterobacterales</taxon>
        <taxon>Enterobacteriaceae</taxon>
        <taxon>Klebsiella/Raoultella group</taxon>
        <taxon>Raoultella</taxon>
    </lineage>
</organism>
<evidence type="ECO:0000256" key="3">
    <source>
        <dbReference type="ARBA" id="ARBA00023015"/>
    </source>
</evidence>
<gene>
    <name evidence="8" type="ORF">NCTC13098_04711</name>
</gene>
<proteinExistence type="predicted"/>
<dbReference type="AlphaFoldDB" id="A0A380SDG7"/>
<dbReference type="KEGG" id="rtg:NCTC13098_04711"/>
<evidence type="ECO:0000256" key="4">
    <source>
        <dbReference type="ARBA" id="ARBA00023125"/>
    </source>
</evidence>
<keyword evidence="3" id="KW-0805">Transcription regulation</keyword>
<keyword evidence="5" id="KW-0804">Transcription</keyword>
<dbReference type="EMBL" id="LR131271">
    <property type="protein sequence ID" value="VDR28327.1"/>
    <property type="molecule type" value="Genomic_DNA"/>
</dbReference>
<dbReference type="Proteomes" id="UP000274346">
    <property type="component" value="Chromosome"/>
</dbReference>
<dbReference type="Pfam" id="PF10723">
    <property type="entry name" value="RepB-RCR_reg"/>
    <property type="match status" value="1"/>
</dbReference>
<dbReference type="InterPro" id="IPR019661">
    <property type="entry name" value="RepA2"/>
</dbReference>
<name>A0A380SDG7_RAOTE</name>
<dbReference type="GO" id="GO:0006276">
    <property type="term" value="P:plasmid maintenance"/>
    <property type="evidence" value="ECO:0007669"/>
    <property type="project" value="UniProtKB-KW"/>
</dbReference>
<evidence type="ECO:0000256" key="2">
    <source>
        <dbReference type="ARBA" id="ARBA00022689"/>
    </source>
</evidence>
<reference evidence="8 9" key="1">
    <citation type="submission" date="2018-12" db="EMBL/GenBank/DDBJ databases">
        <authorList>
            <consortium name="Pathogen Informatics"/>
        </authorList>
    </citation>
    <scope>NUCLEOTIDE SEQUENCE [LARGE SCALE GENOMIC DNA]</scope>
    <source>
        <strain evidence="8 9">NCTC13098</strain>
    </source>
</reference>
<accession>A0A380SDG7</accession>
<evidence type="ECO:0000313" key="9">
    <source>
        <dbReference type="Proteomes" id="UP000274346"/>
    </source>
</evidence>
<keyword evidence="4" id="KW-0238">DNA-binding</keyword>
<dbReference type="NCBIfam" id="NF010256">
    <property type="entry name" value="PRK13702.1"/>
    <property type="match status" value="1"/>
</dbReference>
<evidence type="ECO:0000256" key="6">
    <source>
        <dbReference type="ARBA" id="ARBA00031853"/>
    </source>
</evidence>
<dbReference type="OrthoDB" id="6506470at2"/>
<sequence>MPQPEDVVSSSKNSKRSQRKSHPMSGSERQQNFVARRRETHKEIKILVPNELKTKFLEMCASSGLSQAELFSKLIQDAESKNVMG</sequence>
<dbReference type="GO" id="GO:0003677">
    <property type="term" value="F:DNA binding"/>
    <property type="evidence" value="ECO:0007669"/>
    <property type="project" value="UniProtKB-KW"/>
</dbReference>
<evidence type="ECO:0000256" key="7">
    <source>
        <dbReference type="SAM" id="MobiDB-lite"/>
    </source>
</evidence>
<keyword evidence="1" id="KW-0678">Repressor</keyword>